<dbReference type="InterPro" id="IPR051532">
    <property type="entry name" value="Ester_Hydrolysis_Enzymes"/>
</dbReference>
<dbReference type="PROSITE" id="PS51318">
    <property type="entry name" value="TAT"/>
    <property type="match status" value="1"/>
</dbReference>
<evidence type="ECO:0000313" key="2">
    <source>
        <dbReference type="EMBL" id="MRS64068.1"/>
    </source>
</evidence>
<dbReference type="CDD" id="cd00229">
    <property type="entry name" value="SGNH_hydrolase"/>
    <property type="match status" value="1"/>
</dbReference>
<dbReference type="SUPFAM" id="SSF52266">
    <property type="entry name" value="SGNH hydrolase"/>
    <property type="match status" value="1"/>
</dbReference>
<organism evidence="2 3">
    <name type="scientific">Larkinella terrae</name>
    <dbReference type="NCBI Taxonomy" id="2025311"/>
    <lineage>
        <taxon>Bacteria</taxon>
        <taxon>Pseudomonadati</taxon>
        <taxon>Bacteroidota</taxon>
        <taxon>Cytophagia</taxon>
        <taxon>Cytophagales</taxon>
        <taxon>Spirosomataceae</taxon>
        <taxon>Larkinella</taxon>
    </lineage>
</organism>
<accession>A0A7K0ERL0</accession>
<dbReference type="Gene3D" id="3.40.50.1110">
    <property type="entry name" value="SGNH hydrolase"/>
    <property type="match status" value="1"/>
</dbReference>
<dbReference type="OrthoDB" id="9794725at2"/>
<dbReference type="GO" id="GO:0016788">
    <property type="term" value="F:hydrolase activity, acting on ester bonds"/>
    <property type="evidence" value="ECO:0007669"/>
    <property type="project" value="UniProtKB-ARBA"/>
</dbReference>
<comment type="caution">
    <text evidence="2">The sequence shown here is derived from an EMBL/GenBank/DDBJ whole genome shotgun (WGS) entry which is preliminary data.</text>
</comment>
<dbReference type="EMBL" id="WJXZ01000014">
    <property type="protein sequence ID" value="MRS64068.1"/>
    <property type="molecule type" value="Genomic_DNA"/>
</dbReference>
<reference evidence="2 3" key="1">
    <citation type="journal article" date="2018" name="Antonie Van Leeuwenhoek">
        <title>Larkinella terrae sp. nov., isolated from soil on Jeju Island, South Korea.</title>
        <authorList>
            <person name="Ten L.N."/>
            <person name="Jeon J."/>
            <person name="Park S.J."/>
            <person name="Park S."/>
            <person name="Lee S.Y."/>
            <person name="Kim M.K."/>
            <person name="Jung H.Y."/>
        </authorList>
    </citation>
    <scope>NUCLEOTIDE SEQUENCE [LARGE SCALE GENOMIC DNA]</scope>
    <source>
        <strain evidence="2 3">KCTC 52001</strain>
    </source>
</reference>
<evidence type="ECO:0000259" key="1">
    <source>
        <dbReference type="Pfam" id="PF13472"/>
    </source>
</evidence>
<dbReference type="Pfam" id="PF13472">
    <property type="entry name" value="Lipase_GDSL_2"/>
    <property type="match status" value="1"/>
</dbReference>
<name>A0A7K0ERL0_9BACT</name>
<proteinExistence type="predicted"/>
<keyword evidence="3" id="KW-1185">Reference proteome</keyword>
<dbReference type="AlphaFoldDB" id="A0A7K0ERL0"/>
<dbReference type="PANTHER" id="PTHR30383">
    <property type="entry name" value="THIOESTERASE 1/PROTEASE 1/LYSOPHOSPHOLIPASE L1"/>
    <property type="match status" value="1"/>
</dbReference>
<dbReference type="InterPro" id="IPR013830">
    <property type="entry name" value="SGNH_hydro"/>
</dbReference>
<protein>
    <submittedName>
        <fullName evidence="2">SGNH/GDSL hydrolase family protein</fullName>
    </submittedName>
</protein>
<dbReference type="InterPro" id="IPR036514">
    <property type="entry name" value="SGNH_hydro_sf"/>
</dbReference>
<sequence>MKNDSALSRRTFIKTAGIGAVFPTVLTPVFPQLPTALDVPDLEKIKALLATKDPNIWLFTGDSITHGAKHTHGSRSYPEIFAERLRWELKRVRDLVINTGISGNATRNILSDFDWRISQFKPAVVSLMIGTNDCARKEITTAVFEQNLTDIVLKIRALGAVPILHTPNPIILEKAPERSTLPDYVPVIRNVSNAQAVILVDNYQHWQATTDTNVNREWLNDPLHPGARGHQEIARLLFRTLSIFDAQEPTCGGPYYEGEH</sequence>
<feature type="domain" description="SGNH hydrolase-type esterase" evidence="1">
    <location>
        <begin position="60"/>
        <end position="231"/>
    </location>
</feature>
<keyword evidence="2" id="KW-0378">Hydrolase</keyword>
<dbReference type="RefSeq" id="WP_154177437.1">
    <property type="nucleotide sequence ID" value="NZ_WJXZ01000014.1"/>
</dbReference>
<gene>
    <name evidence="2" type="ORF">GJJ30_22415</name>
</gene>
<dbReference type="InterPro" id="IPR006311">
    <property type="entry name" value="TAT_signal"/>
</dbReference>
<evidence type="ECO:0000313" key="3">
    <source>
        <dbReference type="Proteomes" id="UP000441754"/>
    </source>
</evidence>
<dbReference type="Proteomes" id="UP000441754">
    <property type="component" value="Unassembled WGS sequence"/>
</dbReference>